<feature type="domain" description="B box-type" evidence="2">
    <location>
        <begin position="4"/>
        <end position="29"/>
    </location>
</feature>
<accession>A0ABY8X587</accession>
<keyword evidence="1" id="KW-1133">Transmembrane helix</keyword>
<organism evidence="3 4">
    <name type="scientific">Paenibacillus polygoni</name>
    <dbReference type="NCBI Taxonomy" id="3050112"/>
    <lineage>
        <taxon>Bacteria</taxon>
        <taxon>Bacillati</taxon>
        <taxon>Bacillota</taxon>
        <taxon>Bacilli</taxon>
        <taxon>Bacillales</taxon>
        <taxon>Paenibacillaceae</taxon>
        <taxon>Paenibacillus</taxon>
    </lineage>
</organism>
<sequence length="87" mass="9440">MAEFLCMNHPDQQAVAQCRRCGKPICENCYDPATGYCRDQCINNGAVSSVHEPKKNILLQVIVAILAIIGGLAILLITICGAFLLSY</sequence>
<gene>
    <name evidence="3" type="ORF">QPK24_03650</name>
</gene>
<keyword evidence="4" id="KW-1185">Reference proteome</keyword>
<proteinExistence type="predicted"/>
<dbReference type="Pfam" id="PF00643">
    <property type="entry name" value="zf-B_box"/>
    <property type="match status" value="1"/>
</dbReference>
<keyword evidence="1" id="KW-0812">Transmembrane</keyword>
<dbReference type="EMBL" id="CP127162">
    <property type="protein sequence ID" value="WIV19844.1"/>
    <property type="molecule type" value="Genomic_DNA"/>
</dbReference>
<evidence type="ECO:0000313" key="3">
    <source>
        <dbReference type="EMBL" id="WIV19844.1"/>
    </source>
</evidence>
<evidence type="ECO:0000256" key="1">
    <source>
        <dbReference type="SAM" id="Phobius"/>
    </source>
</evidence>
<dbReference type="InterPro" id="IPR000315">
    <property type="entry name" value="Znf_B-box"/>
</dbReference>
<protein>
    <recommendedName>
        <fullName evidence="2">B box-type domain-containing protein</fullName>
    </recommendedName>
</protein>
<evidence type="ECO:0000313" key="4">
    <source>
        <dbReference type="Proteomes" id="UP001236415"/>
    </source>
</evidence>
<dbReference type="Proteomes" id="UP001236415">
    <property type="component" value="Chromosome"/>
</dbReference>
<reference evidence="3 4" key="1">
    <citation type="submission" date="2023-06" db="EMBL/GenBank/DDBJ databases">
        <title>Paenibacillus polygonum sp. nov., an endophytic bacterium, isolated from Polygonum lapathifolium L. in Nanji Wetland National Nature Reserve, South of Poyang Lake, Jiangxi Province, China.</title>
        <authorList>
            <person name="Yu Z."/>
        </authorList>
    </citation>
    <scope>NUCLEOTIDE SEQUENCE [LARGE SCALE GENOMIC DNA]</scope>
    <source>
        <strain evidence="3 4">C31</strain>
    </source>
</reference>
<dbReference type="RefSeq" id="WP_285746257.1">
    <property type="nucleotide sequence ID" value="NZ_CP127162.1"/>
</dbReference>
<evidence type="ECO:0000259" key="2">
    <source>
        <dbReference type="Pfam" id="PF00643"/>
    </source>
</evidence>
<keyword evidence="1" id="KW-0472">Membrane</keyword>
<name>A0ABY8X587_9BACL</name>
<feature type="transmembrane region" description="Helical" evidence="1">
    <location>
        <begin position="57"/>
        <end position="85"/>
    </location>
</feature>